<protein>
    <submittedName>
        <fullName evidence="2">Uncharacterized protein</fullName>
    </submittedName>
</protein>
<dbReference type="AlphaFoldDB" id="A0A1G9BC54"/>
<proteinExistence type="predicted"/>
<dbReference type="Proteomes" id="UP000198683">
    <property type="component" value="Unassembled WGS sequence"/>
</dbReference>
<evidence type="ECO:0000313" key="2">
    <source>
        <dbReference type="EMBL" id="SDK36670.1"/>
    </source>
</evidence>
<reference evidence="2 3" key="1">
    <citation type="submission" date="2016-10" db="EMBL/GenBank/DDBJ databases">
        <authorList>
            <person name="de Groot N.N."/>
        </authorList>
    </citation>
    <scope>NUCLEOTIDE SEQUENCE [LARGE SCALE GENOMIC DNA]</scope>
    <source>
        <strain evidence="2 3">CGMCC 4.5681</strain>
    </source>
</reference>
<evidence type="ECO:0000256" key="1">
    <source>
        <dbReference type="SAM" id="MobiDB-lite"/>
    </source>
</evidence>
<evidence type="ECO:0000313" key="3">
    <source>
        <dbReference type="Proteomes" id="UP000198683"/>
    </source>
</evidence>
<name>A0A1G9BC54_9ACTN</name>
<gene>
    <name evidence="2" type="ORF">SAMN05421874_10794</name>
</gene>
<organism evidence="2 3">
    <name type="scientific">Nonomuraea maritima</name>
    <dbReference type="NCBI Taxonomy" id="683260"/>
    <lineage>
        <taxon>Bacteria</taxon>
        <taxon>Bacillati</taxon>
        <taxon>Actinomycetota</taxon>
        <taxon>Actinomycetes</taxon>
        <taxon>Streptosporangiales</taxon>
        <taxon>Streptosporangiaceae</taxon>
        <taxon>Nonomuraea</taxon>
    </lineage>
</organism>
<keyword evidence="3" id="KW-1185">Reference proteome</keyword>
<feature type="region of interest" description="Disordered" evidence="1">
    <location>
        <begin position="1"/>
        <end position="30"/>
    </location>
</feature>
<dbReference type="EMBL" id="FNFB01000007">
    <property type="protein sequence ID" value="SDK36670.1"/>
    <property type="molecule type" value="Genomic_DNA"/>
</dbReference>
<accession>A0A1G9BC54</accession>
<sequence>MSNGGFGPAHTLLGLPPGGHRANGTGPDALEQYEKHPELSSVLGFPLVAAGCSMYW</sequence>